<dbReference type="GO" id="GO:0005829">
    <property type="term" value="C:cytosol"/>
    <property type="evidence" value="ECO:0007669"/>
    <property type="project" value="TreeGrafter"/>
</dbReference>
<evidence type="ECO:0000256" key="4">
    <source>
        <dbReference type="ARBA" id="ARBA00022741"/>
    </source>
</evidence>
<dbReference type="PANTHER" id="PTHR20858:SF17">
    <property type="entry name" value="HYDROXYMETHYLPYRIMIDINE_PHOSPHOMETHYLPYRIMIDINE KINASE THI20-RELATED"/>
    <property type="match status" value="1"/>
</dbReference>
<accession>A0A451D509</accession>
<sequence length="268" mass="29509">MINRIYNVLSIAGTDPSGGAGIQADLKTFSALGVYGATVITAIVAQNTQGVQFVYPLTSQCLIMQLNSVLSDVKIDSVKIGMLYQKNIIHVVAEKLIEFSIPWIVLDPVMMAKNGSILLEKDAVVLIREKLLPLVSLLTPNLPEAAILLGCDIAKNENQMCQQGRKLLELGCKAIVMKGGHLPGKSTPDWLITADKEYRFSSPRVHTLNTHGTGCTLSAALAAKRPYYEDWAQTLKFSKKWLYQALINSNNLTVGKGIGPIHHFYEWW</sequence>
<evidence type="ECO:0000256" key="5">
    <source>
        <dbReference type="ARBA" id="ARBA00022777"/>
    </source>
</evidence>
<dbReference type="GO" id="GO:0008902">
    <property type="term" value="F:hydroxymethylpyrimidine kinase activity"/>
    <property type="evidence" value="ECO:0007669"/>
    <property type="project" value="UniProtKB-EC"/>
</dbReference>
<keyword evidence="5 8" id="KW-0418">Kinase</keyword>
<comment type="pathway">
    <text evidence="1">Cofactor biosynthesis; thiamine diphosphate biosynthesis.</text>
</comment>
<geneLocation type="plasmid" evidence="9">
    <name>pbiothi</name>
</geneLocation>
<organism evidence="8 9">
    <name type="scientific">Candidatus Erwinia haradaeae</name>
    <dbReference type="NCBI Taxonomy" id="1922217"/>
    <lineage>
        <taxon>Bacteria</taxon>
        <taxon>Pseudomonadati</taxon>
        <taxon>Pseudomonadota</taxon>
        <taxon>Gammaproteobacteria</taxon>
        <taxon>Enterobacterales</taxon>
        <taxon>Erwiniaceae</taxon>
        <taxon>Erwinia</taxon>
    </lineage>
</organism>
<dbReference type="NCBIfam" id="TIGR00097">
    <property type="entry name" value="HMP-P_kinase"/>
    <property type="match status" value="1"/>
</dbReference>
<reference evidence="8 9" key="1">
    <citation type="submission" date="2019-02" db="EMBL/GenBank/DDBJ databases">
        <authorList>
            <person name="Manzano-Marin A."/>
            <person name="Manzano-Marin A."/>
        </authorList>
    </citation>
    <scope>NUCLEOTIDE SEQUENCE [LARGE SCALE GENOMIC DNA]</scope>
    <source>
        <strain evidence="8 9">ErCicuneomaculata</strain>
        <plasmid evidence="9">pbiothi</plasmid>
    </source>
</reference>
<evidence type="ECO:0000313" key="8">
    <source>
        <dbReference type="EMBL" id="VFP80816.1"/>
    </source>
</evidence>
<dbReference type="PANTHER" id="PTHR20858">
    <property type="entry name" value="PHOSPHOMETHYLPYRIMIDINE KINASE"/>
    <property type="match status" value="1"/>
</dbReference>
<keyword evidence="8" id="KW-0614">Plasmid</keyword>
<dbReference type="InterPro" id="IPR029056">
    <property type="entry name" value="Ribokinase-like"/>
</dbReference>
<dbReference type="EMBL" id="LR217704">
    <property type="protein sequence ID" value="VFP80816.1"/>
    <property type="molecule type" value="Genomic_DNA"/>
</dbReference>
<keyword evidence="6" id="KW-0067">ATP-binding</keyword>
<dbReference type="GO" id="GO:0009229">
    <property type="term" value="P:thiamine diphosphate biosynthetic process"/>
    <property type="evidence" value="ECO:0007669"/>
    <property type="project" value="UniProtKB-UniPathway"/>
</dbReference>
<evidence type="ECO:0000256" key="3">
    <source>
        <dbReference type="ARBA" id="ARBA00022679"/>
    </source>
</evidence>
<dbReference type="InterPro" id="IPR004399">
    <property type="entry name" value="HMP/HMP-P_kinase_dom"/>
</dbReference>
<gene>
    <name evidence="8" type="primary">thiD</name>
    <name evidence="8" type="ORF">ERCICUMA2628_684</name>
</gene>
<dbReference type="FunFam" id="3.40.1190.20:FF:000003">
    <property type="entry name" value="Phosphomethylpyrimidine kinase ThiD"/>
    <property type="match status" value="1"/>
</dbReference>
<dbReference type="GO" id="GO:0005524">
    <property type="term" value="F:ATP binding"/>
    <property type="evidence" value="ECO:0007669"/>
    <property type="project" value="UniProtKB-KW"/>
</dbReference>
<feature type="domain" description="Pyridoxamine kinase/Phosphomethylpyrimidine kinase" evidence="7">
    <location>
        <begin position="15"/>
        <end position="262"/>
    </location>
</feature>
<protein>
    <recommendedName>
        <fullName evidence="2">hydroxymethylpyrimidine kinase</fullName>
        <ecNumber evidence="2">2.7.1.49</ecNumber>
    </recommendedName>
</protein>
<dbReference type="Gene3D" id="3.40.1190.20">
    <property type="match status" value="1"/>
</dbReference>
<dbReference type="CDD" id="cd01169">
    <property type="entry name" value="HMPP_kinase"/>
    <property type="match status" value="1"/>
</dbReference>
<evidence type="ECO:0000313" key="9">
    <source>
        <dbReference type="Proteomes" id="UP000294412"/>
    </source>
</evidence>
<dbReference type="UniPathway" id="UPA00060">
    <property type="reaction ID" value="UER00138"/>
</dbReference>
<dbReference type="Proteomes" id="UP000294412">
    <property type="component" value="Plasmid pBioThi"/>
</dbReference>
<keyword evidence="3 8" id="KW-0808">Transferase</keyword>
<evidence type="ECO:0000256" key="1">
    <source>
        <dbReference type="ARBA" id="ARBA00004948"/>
    </source>
</evidence>
<evidence type="ECO:0000256" key="2">
    <source>
        <dbReference type="ARBA" id="ARBA00012135"/>
    </source>
</evidence>
<dbReference type="InterPro" id="IPR013749">
    <property type="entry name" value="PM/HMP-P_kinase-1"/>
</dbReference>
<dbReference type="EC" id="2.7.1.49" evidence="2"/>
<proteinExistence type="predicted"/>
<dbReference type="GO" id="GO:0009228">
    <property type="term" value="P:thiamine biosynthetic process"/>
    <property type="evidence" value="ECO:0007669"/>
    <property type="project" value="InterPro"/>
</dbReference>
<evidence type="ECO:0000259" key="7">
    <source>
        <dbReference type="Pfam" id="PF08543"/>
    </source>
</evidence>
<name>A0A451D509_9GAMM</name>
<dbReference type="Pfam" id="PF08543">
    <property type="entry name" value="Phos_pyr_kin"/>
    <property type="match status" value="1"/>
</dbReference>
<dbReference type="GO" id="GO:0008972">
    <property type="term" value="F:phosphomethylpyrimidine kinase activity"/>
    <property type="evidence" value="ECO:0007669"/>
    <property type="project" value="InterPro"/>
</dbReference>
<evidence type="ECO:0000256" key="6">
    <source>
        <dbReference type="ARBA" id="ARBA00022840"/>
    </source>
</evidence>
<keyword evidence="4" id="KW-0547">Nucleotide-binding</keyword>
<dbReference type="AlphaFoldDB" id="A0A451D509"/>
<dbReference type="SUPFAM" id="SSF53613">
    <property type="entry name" value="Ribokinase-like"/>
    <property type="match status" value="1"/>
</dbReference>